<evidence type="ECO:0000313" key="13">
    <source>
        <dbReference type="EMBL" id="PVV04747.1"/>
    </source>
</evidence>
<keyword evidence="8" id="KW-0496">Mitochondrion</keyword>
<evidence type="ECO:0000256" key="2">
    <source>
        <dbReference type="ARBA" id="ARBA00005985"/>
    </source>
</evidence>
<comment type="subcellular location">
    <subcellularLocation>
        <location evidence="1">Mitochondrion membrane</location>
        <topology evidence="1">Multi-pass membrane protein</topology>
    </subcellularLocation>
</comment>
<feature type="transmembrane region" description="Helical" evidence="12">
    <location>
        <begin position="170"/>
        <end position="188"/>
    </location>
</feature>
<keyword evidence="14" id="KW-1185">Reference proteome</keyword>
<name>A0A2T9ZJP9_9FUNG</name>
<dbReference type="Pfam" id="PF01040">
    <property type="entry name" value="UbiA"/>
    <property type="match status" value="1"/>
</dbReference>
<dbReference type="PROSITE" id="PS00943">
    <property type="entry name" value="UBIA"/>
    <property type="match status" value="1"/>
</dbReference>
<organism evidence="13 14">
    <name type="scientific">Smittium megazygosporum</name>
    <dbReference type="NCBI Taxonomy" id="133381"/>
    <lineage>
        <taxon>Eukaryota</taxon>
        <taxon>Fungi</taxon>
        <taxon>Fungi incertae sedis</taxon>
        <taxon>Zoopagomycota</taxon>
        <taxon>Kickxellomycotina</taxon>
        <taxon>Harpellomycetes</taxon>
        <taxon>Harpellales</taxon>
        <taxon>Legeriomycetaceae</taxon>
        <taxon>Smittium</taxon>
    </lineage>
</organism>
<reference evidence="13 14" key="1">
    <citation type="journal article" date="2018" name="MBio">
        <title>Comparative Genomics Reveals the Core Gene Toolbox for the Fungus-Insect Symbiosis.</title>
        <authorList>
            <person name="Wang Y."/>
            <person name="Stata M."/>
            <person name="Wang W."/>
            <person name="Stajich J.E."/>
            <person name="White M.M."/>
            <person name="Moncalvo J.M."/>
        </authorList>
    </citation>
    <scope>NUCLEOTIDE SEQUENCE [LARGE SCALE GENOMIC DNA]</scope>
    <source>
        <strain evidence="13 14">SC-DP-2</strain>
    </source>
</reference>
<evidence type="ECO:0000256" key="11">
    <source>
        <dbReference type="ARBA" id="ARBA00030253"/>
    </source>
</evidence>
<dbReference type="FunFam" id="1.10.357.140:FF:000004">
    <property type="entry name" value="Protoheme IX farnesyltransferase, mitochondrial"/>
    <property type="match status" value="1"/>
</dbReference>
<dbReference type="Proteomes" id="UP000245609">
    <property type="component" value="Unassembled WGS sequence"/>
</dbReference>
<evidence type="ECO:0000256" key="7">
    <source>
        <dbReference type="ARBA" id="ARBA00022989"/>
    </source>
</evidence>
<dbReference type="Gene3D" id="1.10.357.140">
    <property type="entry name" value="UbiA prenyltransferase"/>
    <property type="match status" value="1"/>
</dbReference>
<evidence type="ECO:0000256" key="5">
    <source>
        <dbReference type="ARBA" id="ARBA00022692"/>
    </source>
</evidence>
<evidence type="ECO:0000256" key="1">
    <source>
        <dbReference type="ARBA" id="ARBA00004225"/>
    </source>
</evidence>
<dbReference type="GO" id="GO:0008495">
    <property type="term" value="F:protoheme IX farnesyltransferase activity"/>
    <property type="evidence" value="ECO:0007669"/>
    <property type="project" value="InterPro"/>
</dbReference>
<keyword evidence="9" id="KW-0350">Heme biosynthesis</keyword>
<evidence type="ECO:0000256" key="9">
    <source>
        <dbReference type="ARBA" id="ARBA00023133"/>
    </source>
</evidence>
<dbReference type="PANTHER" id="PTHR43448:SF2">
    <property type="entry name" value="PROTOHEME IX FARNESYLTRANSFERASE, MITOCHONDRIAL"/>
    <property type="match status" value="1"/>
</dbReference>
<evidence type="ECO:0000256" key="4">
    <source>
        <dbReference type="ARBA" id="ARBA00022679"/>
    </source>
</evidence>
<evidence type="ECO:0000256" key="3">
    <source>
        <dbReference type="ARBA" id="ARBA00016335"/>
    </source>
</evidence>
<proteinExistence type="inferred from homology"/>
<dbReference type="InterPro" id="IPR044878">
    <property type="entry name" value="UbiA_sf"/>
</dbReference>
<feature type="transmembrane region" description="Helical" evidence="12">
    <location>
        <begin position="366"/>
        <end position="387"/>
    </location>
</feature>
<keyword evidence="4" id="KW-0808">Transferase</keyword>
<dbReference type="NCBIfam" id="TIGR01473">
    <property type="entry name" value="cyoE_ctaB"/>
    <property type="match status" value="1"/>
</dbReference>
<keyword evidence="7 12" id="KW-1133">Transmembrane helix</keyword>
<comment type="caution">
    <text evidence="13">The sequence shown here is derived from an EMBL/GenBank/DDBJ whole genome shotgun (WGS) entry which is preliminary data.</text>
</comment>
<evidence type="ECO:0000256" key="8">
    <source>
        <dbReference type="ARBA" id="ARBA00023128"/>
    </source>
</evidence>
<sequence length="447" mass="49774">MIKFVSPRSLPFIKKPNPLFILSSLHSLPRLSKSSSVQLLQTSWNPSFRSTIAIHTTSFSSHGKPEKGKSRFSALQGIRTFQSKSKFAKTPFLKSLEKHPNFHIQKIVLNYEYSNLAPKPDPQSINENSDSSTKDCRLVGQHDQQVWKVSRPQKGSRLITAYMDLSKDKLTAFVVLTAMAGFALSPTPTTAADLNSLLFLTMGTAMCSASANSINQWSETPYDAQMRRTRNRPIVRGAIPSISAASFGLTMGVLGTTILSTMVNPLTGALGFLNIILYAFIYTPMKRISIANTWVGAVVGALPPLMGWAAASGSLSPSALVLAAILYAWQFPHFNSLSWTLRREYSIAGYRMMSVLDPALNSRVSLRYSILMFPLSWMACYFGSFLVDNIDLFSKLYLVKKNQLHQFNARKNRILAKNIFLILNDKWEIPDEGRQAYCKHSSNGLPI</sequence>
<gene>
    <name evidence="13" type="ORF">BB560_000742</name>
</gene>
<dbReference type="InterPro" id="IPR000537">
    <property type="entry name" value="UbiA_prenyltransferase"/>
</dbReference>
<dbReference type="GO" id="GO:0031966">
    <property type="term" value="C:mitochondrial membrane"/>
    <property type="evidence" value="ECO:0007669"/>
    <property type="project" value="UniProtKB-SubCell"/>
</dbReference>
<feature type="transmembrane region" description="Helical" evidence="12">
    <location>
        <begin position="194"/>
        <end position="214"/>
    </location>
</feature>
<feature type="transmembrane region" description="Helical" evidence="12">
    <location>
        <begin position="234"/>
        <end position="254"/>
    </location>
</feature>
<dbReference type="GO" id="GO:0006784">
    <property type="term" value="P:heme A biosynthetic process"/>
    <property type="evidence" value="ECO:0007669"/>
    <property type="project" value="TreeGrafter"/>
</dbReference>
<keyword evidence="5 12" id="KW-0812">Transmembrane</keyword>
<dbReference type="OrthoDB" id="5211at2759"/>
<keyword evidence="6" id="KW-0809">Transit peptide</keyword>
<evidence type="ECO:0000256" key="12">
    <source>
        <dbReference type="SAM" id="Phobius"/>
    </source>
</evidence>
<dbReference type="InterPro" id="IPR006369">
    <property type="entry name" value="Protohaem_IX_farnesylTrfase"/>
</dbReference>
<comment type="similarity">
    <text evidence="2">Belongs to the UbiA prenyltransferase family.</text>
</comment>
<keyword evidence="10 12" id="KW-0472">Membrane</keyword>
<dbReference type="AlphaFoldDB" id="A0A2T9ZJP9"/>
<dbReference type="STRING" id="133381.A0A2T9ZJP9"/>
<dbReference type="PANTHER" id="PTHR43448">
    <property type="entry name" value="PROTOHEME IX FARNESYLTRANSFERASE, MITOCHONDRIAL"/>
    <property type="match status" value="1"/>
</dbReference>
<evidence type="ECO:0000313" key="14">
    <source>
        <dbReference type="Proteomes" id="UP000245609"/>
    </source>
</evidence>
<dbReference type="InterPro" id="IPR030470">
    <property type="entry name" value="UbiA_prenylTrfase_CS"/>
</dbReference>
<accession>A0A2T9ZJP9</accession>
<protein>
    <recommendedName>
        <fullName evidence="3">Protoheme IX farnesyltransferase, mitochondrial</fullName>
    </recommendedName>
    <alternativeName>
        <fullName evidence="11">Heme O synthase</fullName>
    </alternativeName>
</protein>
<evidence type="ECO:0000256" key="6">
    <source>
        <dbReference type="ARBA" id="ARBA00022946"/>
    </source>
</evidence>
<evidence type="ECO:0000256" key="10">
    <source>
        <dbReference type="ARBA" id="ARBA00023136"/>
    </source>
</evidence>
<feature type="transmembrane region" description="Helical" evidence="12">
    <location>
        <begin position="266"/>
        <end position="285"/>
    </location>
</feature>
<dbReference type="EMBL" id="MBFS01000084">
    <property type="protein sequence ID" value="PVV04747.1"/>
    <property type="molecule type" value="Genomic_DNA"/>
</dbReference>
<dbReference type="CDD" id="cd13957">
    <property type="entry name" value="PT_UbiA_Cox10"/>
    <property type="match status" value="1"/>
</dbReference>